<name>A0A9W6TPL7_9STRA</name>
<keyword evidence="1" id="KW-1133">Transmembrane helix</keyword>
<sequence>MAGLSEKQPIDLRKLIQLRLRGFSLRPHAGRKETDLINWLFLVALTWLLNGFLIGFDLICLNVILSFGILLIGKVSRTAVKCIASWYLDHWTTRRPSHASRQEATQ</sequence>
<evidence type="ECO:0000256" key="1">
    <source>
        <dbReference type="SAM" id="Phobius"/>
    </source>
</evidence>
<comment type="caution">
    <text evidence="2">The sequence shown here is derived from an EMBL/GenBank/DDBJ whole genome shotgun (WGS) entry which is preliminary data.</text>
</comment>
<evidence type="ECO:0000313" key="3">
    <source>
        <dbReference type="Proteomes" id="UP001165121"/>
    </source>
</evidence>
<keyword evidence="3" id="KW-1185">Reference proteome</keyword>
<dbReference type="AlphaFoldDB" id="A0A9W6TPL7"/>
<protein>
    <submittedName>
        <fullName evidence="2">Unnamed protein product</fullName>
    </submittedName>
</protein>
<dbReference type="EMBL" id="BSXT01000093">
    <property type="protein sequence ID" value="GMF17459.1"/>
    <property type="molecule type" value="Genomic_DNA"/>
</dbReference>
<keyword evidence="1" id="KW-0472">Membrane</keyword>
<gene>
    <name evidence="2" type="ORF">Pfra01_000123100</name>
</gene>
<organism evidence="2 3">
    <name type="scientific">Phytophthora fragariaefolia</name>
    <dbReference type="NCBI Taxonomy" id="1490495"/>
    <lineage>
        <taxon>Eukaryota</taxon>
        <taxon>Sar</taxon>
        <taxon>Stramenopiles</taxon>
        <taxon>Oomycota</taxon>
        <taxon>Peronosporomycetes</taxon>
        <taxon>Peronosporales</taxon>
        <taxon>Peronosporaceae</taxon>
        <taxon>Phytophthora</taxon>
    </lineage>
</organism>
<reference evidence="2" key="1">
    <citation type="submission" date="2023-04" db="EMBL/GenBank/DDBJ databases">
        <title>Phytophthora fragariaefolia NBRC 109709.</title>
        <authorList>
            <person name="Ichikawa N."/>
            <person name="Sato H."/>
            <person name="Tonouchi N."/>
        </authorList>
    </citation>
    <scope>NUCLEOTIDE SEQUENCE</scope>
    <source>
        <strain evidence="2">NBRC 109709</strain>
    </source>
</reference>
<evidence type="ECO:0000313" key="2">
    <source>
        <dbReference type="EMBL" id="GMF17459.1"/>
    </source>
</evidence>
<feature type="transmembrane region" description="Helical" evidence="1">
    <location>
        <begin position="39"/>
        <end position="72"/>
    </location>
</feature>
<keyword evidence="1" id="KW-0812">Transmembrane</keyword>
<dbReference type="Proteomes" id="UP001165121">
    <property type="component" value="Unassembled WGS sequence"/>
</dbReference>
<proteinExistence type="predicted"/>
<accession>A0A9W6TPL7</accession>